<dbReference type="EMBL" id="AP010803">
    <property type="protein sequence ID" value="BAI95056.1"/>
    <property type="molecule type" value="Genomic_DNA"/>
</dbReference>
<sequence>MEEAMRQRSINIESIGHPQPIPLACRIGPILATGGIMGRDSETRVMPEDVAGQAANCFRNLALVLAEAGMDMGDVVKITCHVRDDGAREAINASWLEHYPDPAHRPARHTQIAILRGAVLIQLDALAVAKEAA</sequence>
<dbReference type="STRING" id="452662.SJA_C1-02220"/>
<keyword evidence="2" id="KW-1185">Reference proteome</keyword>
<dbReference type="PANTHER" id="PTHR11803:SF39">
    <property type="entry name" value="2-IMINOBUTANOATE_2-IMINOPROPANOATE DEAMINASE"/>
    <property type="match status" value="1"/>
</dbReference>
<dbReference type="GO" id="GO:0005829">
    <property type="term" value="C:cytosol"/>
    <property type="evidence" value="ECO:0007669"/>
    <property type="project" value="TreeGrafter"/>
</dbReference>
<accession>D4YXH4</accession>
<gene>
    <name evidence="1" type="ordered locus">SJA_C1-02220</name>
</gene>
<dbReference type="Pfam" id="PF01042">
    <property type="entry name" value="Ribonuc_L-PSP"/>
    <property type="match status" value="1"/>
</dbReference>
<protein>
    <submittedName>
        <fullName evidence="1">YjgF-family protein</fullName>
    </submittedName>
</protein>
<dbReference type="InterPro" id="IPR035959">
    <property type="entry name" value="RutC-like_sf"/>
</dbReference>
<dbReference type="eggNOG" id="COG0251">
    <property type="taxonomic scope" value="Bacteria"/>
</dbReference>
<dbReference type="KEGG" id="sjp:SJA_C1-02220"/>
<dbReference type="HOGENOM" id="CLU_100715_7_1_5"/>
<proteinExistence type="predicted"/>
<dbReference type="SUPFAM" id="SSF55298">
    <property type="entry name" value="YjgF-like"/>
    <property type="match status" value="1"/>
</dbReference>
<dbReference type="GO" id="GO:0019239">
    <property type="term" value="F:deaminase activity"/>
    <property type="evidence" value="ECO:0007669"/>
    <property type="project" value="TreeGrafter"/>
</dbReference>
<organism evidence="1 2">
    <name type="scientific">Sphingobium indicum (strain DSM 16413 / CCM 7287 / MTCC 6362 / UT26 / NBRC 101211 / UT26S)</name>
    <name type="common">Sphingobium japonicum</name>
    <dbReference type="NCBI Taxonomy" id="452662"/>
    <lineage>
        <taxon>Bacteria</taxon>
        <taxon>Pseudomonadati</taxon>
        <taxon>Pseudomonadota</taxon>
        <taxon>Alphaproteobacteria</taxon>
        <taxon>Sphingomonadales</taxon>
        <taxon>Sphingomonadaceae</taxon>
        <taxon>Sphingobium</taxon>
    </lineage>
</organism>
<dbReference type="Gene3D" id="3.30.1330.40">
    <property type="entry name" value="RutC-like"/>
    <property type="match status" value="1"/>
</dbReference>
<dbReference type="InterPro" id="IPR006175">
    <property type="entry name" value="YjgF/YER057c/UK114"/>
</dbReference>
<name>D4YXH4_SPHIU</name>
<dbReference type="CDD" id="cd00448">
    <property type="entry name" value="YjgF_YER057c_UK114_family"/>
    <property type="match status" value="1"/>
</dbReference>
<dbReference type="AlphaFoldDB" id="D4YXH4"/>
<reference evidence="1 2" key="1">
    <citation type="journal article" date="2010" name="J. Bacteriol.">
        <title>Complete genome sequence of the representative gamma-hexachlorocyclohexane-degrading bacterium Sphingobium japonicum UT26.</title>
        <authorList>
            <person name="Nagata Y."/>
            <person name="Ohtsubo Y."/>
            <person name="Endo R."/>
            <person name="Ichikawa N."/>
            <person name="Ankai A."/>
            <person name="Oguchi A."/>
            <person name="Fukui S."/>
            <person name="Fujita N."/>
            <person name="Tsuda M."/>
        </authorList>
    </citation>
    <scope>NUCLEOTIDE SEQUENCE [LARGE SCALE GENOMIC DNA]</scope>
    <source>
        <strain evidence="2">DSM 16413 / CCM 7287 / MTCC 6362 / UT26 / NBRC 101211 / UT26S</strain>
    </source>
</reference>
<evidence type="ECO:0000313" key="2">
    <source>
        <dbReference type="Proteomes" id="UP000007753"/>
    </source>
</evidence>
<evidence type="ECO:0000313" key="1">
    <source>
        <dbReference type="EMBL" id="BAI95056.1"/>
    </source>
</evidence>
<dbReference type="PANTHER" id="PTHR11803">
    <property type="entry name" value="2-IMINOBUTANOATE/2-IMINOPROPANOATE DEAMINASE RIDA"/>
    <property type="match status" value="1"/>
</dbReference>
<dbReference type="Proteomes" id="UP000007753">
    <property type="component" value="Chromosome 1"/>
</dbReference>